<proteinExistence type="predicted"/>
<evidence type="ECO:0000313" key="3">
    <source>
        <dbReference type="EMBL" id="KAK2591259.1"/>
    </source>
</evidence>
<feature type="compositionally biased region" description="Basic and acidic residues" evidence="1">
    <location>
        <begin position="415"/>
        <end position="432"/>
    </location>
</feature>
<accession>A0AAJ0CGL0</accession>
<name>A0AAJ0CGL0_9HYPO</name>
<dbReference type="EMBL" id="JASWJB010000349">
    <property type="protein sequence ID" value="KAK2591259.1"/>
    <property type="molecule type" value="Genomic_DNA"/>
</dbReference>
<feature type="region of interest" description="Disordered" evidence="1">
    <location>
        <begin position="99"/>
        <end position="136"/>
    </location>
</feature>
<feature type="compositionally biased region" description="Low complexity" evidence="1">
    <location>
        <begin position="493"/>
        <end position="512"/>
    </location>
</feature>
<dbReference type="AlphaFoldDB" id="A0AAJ0CGL0"/>
<feature type="chain" id="PRO_5042532468" evidence="2">
    <location>
        <begin position="17"/>
        <end position="655"/>
    </location>
</feature>
<feature type="region of interest" description="Disordered" evidence="1">
    <location>
        <begin position="401"/>
        <end position="435"/>
    </location>
</feature>
<feature type="compositionally biased region" description="Polar residues" evidence="1">
    <location>
        <begin position="106"/>
        <end position="135"/>
    </location>
</feature>
<feature type="signal peptide" evidence="2">
    <location>
        <begin position="1"/>
        <end position="16"/>
    </location>
</feature>
<feature type="region of interest" description="Disordered" evidence="1">
    <location>
        <begin position="462"/>
        <end position="512"/>
    </location>
</feature>
<evidence type="ECO:0000256" key="1">
    <source>
        <dbReference type="SAM" id="MobiDB-lite"/>
    </source>
</evidence>
<keyword evidence="4" id="KW-1185">Reference proteome</keyword>
<keyword evidence="2" id="KW-0732">Signal</keyword>
<sequence length="655" mass="70805">MRLTVFSIGYLALVEASSTFLRTTQASGSSSADQPTGILSSFITSVRLPAASPVPAILTDDGVKSKYSTARTSSVSQKTTKALTTPYSAITAHLALQSRGPETSGGYISSNPAAAKTTSQLSSGGNPPSTSTKSGSALVGALSHLSFTAVSRLPPTKTAKSKTRETEIGCAPWTGCGGGKKCSGGKRSISSNVTLVNNNDNLQDTDDYVPKDNEGLVSSGYILFGNKAHSLVVHGLYGCTSVIAVSRRGAWANHIWENPIFGSPFFLNEETGTFDWESQTVYFDNYGLKPTIIGDGLDNPLNSWGLVDLANNPDIGPQGTMFDSESHPRIFIMTPRPLVDPIRPNGERTSDEERMDINANAGQQRYLYLIARLVWGIRQAWGEDVPVEIVDYAPRVESNKWLDDKQTASPEVEEQMQKDRAERMEDKTDTRGRVQIQYQPARDCLQKASWSVLVEARGAQGREESWYPQGGQILPDQGGQGRAQRRAECPSNSSEHQTSTKTTTGHSTTNTATSSAVCKAHIQEINTKDATYADITLTDGAGAQIANHSQQIQVGGTITIPPKPLPYEVRFDFRESGLARGRLPPGSNYAMLYQGYDLVIQAGDWKWLSGDTAGLPSCNAGGWDIHGTRGTIKIADKLVDVGDAITRYMDCMWPC</sequence>
<evidence type="ECO:0000313" key="4">
    <source>
        <dbReference type="Proteomes" id="UP001251528"/>
    </source>
</evidence>
<dbReference type="Proteomes" id="UP001251528">
    <property type="component" value="Unassembled WGS sequence"/>
</dbReference>
<protein>
    <submittedName>
        <fullName evidence="3">Uncharacterized protein</fullName>
    </submittedName>
</protein>
<gene>
    <name evidence="3" type="ORF">QQS21_011040</name>
</gene>
<organism evidence="3 4">
    <name type="scientific">Conoideocrella luteorostrata</name>
    <dbReference type="NCBI Taxonomy" id="1105319"/>
    <lineage>
        <taxon>Eukaryota</taxon>
        <taxon>Fungi</taxon>
        <taxon>Dikarya</taxon>
        <taxon>Ascomycota</taxon>
        <taxon>Pezizomycotina</taxon>
        <taxon>Sordariomycetes</taxon>
        <taxon>Hypocreomycetidae</taxon>
        <taxon>Hypocreales</taxon>
        <taxon>Clavicipitaceae</taxon>
        <taxon>Conoideocrella</taxon>
    </lineage>
</organism>
<comment type="caution">
    <text evidence="3">The sequence shown here is derived from an EMBL/GenBank/DDBJ whole genome shotgun (WGS) entry which is preliminary data.</text>
</comment>
<evidence type="ECO:0000256" key="2">
    <source>
        <dbReference type="SAM" id="SignalP"/>
    </source>
</evidence>
<reference evidence="3" key="1">
    <citation type="submission" date="2023-06" db="EMBL/GenBank/DDBJ databases">
        <title>Conoideocrella luteorostrata (Hypocreales: Clavicipitaceae), a potential biocontrol fungus for elongate hemlock scale in United States Christmas tree production areas.</title>
        <authorList>
            <person name="Barrett H."/>
            <person name="Lovett B."/>
            <person name="Macias A.M."/>
            <person name="Stajich J.E."/>
            <person name="Kasson M.T."/>
        </authorList>
    </citation>
    <scope>NUCLEOTIDE SEQUENCE</scope>
    <source>
        <strain evidence="3">ARSEF 14590</strain>
    </source>
</reference>